<reference evidence="7" key="1">
    <citation type="submission" date="2016-06" db="EMBL/GenBank/DDBJ databases">
        <authorList>
            <person name="Varghese N."/>
            <person name="Submissions Spin"/>
        </authorList>
    </citation>
    <scope>NUCLEOTIDE SEQUENCE [LARGE SCALE GENOMIC DNA]</scope>
    <source>
        <strain evidence="7">DSM 44814</strain>
    </source>
</reference>
<dbReference type="InterPro" id="IPR056823">
    <property type="entry name" value="TEN-like_YD-shell"/>
</dbReference>
<dbReference type="NCBIfam" id="TIGR03696">
    <property type="entry name" value="Rhs_assc_core"/>
    <property type="match status" value="1"/>
</dbReference>
<feature type="signal peptide" evidence="4">
    <location>
        <begin position="1"/>
        <end position="28"/>
    </location>
</feature>
<proteinExistence type="predicted"/>
<dbReference type="RefSeq" id="WP_141721399.1">
    <property type="nucleotide sequence ID" value="NZ_FMHY01000002.1"/>
</dbReference>
<feature type="region of interest" description="Disordered" evidence="2">
    <location>
        <begin position="37"/>
        <end position="63"/>
    </location>
</feature>
<name>A0A1C6VDN1_9ACTN</name>
<dbReference type="NCBIfam" id="TIGR01643">
    <property type="entry name" value="YD_repeat_2x"/>
    <property type="match status" value="2"/>
</dbReference>
<dbReference type="Proteomes" id="UP000199696">
    <property type="component" value="Unassembled WGS sequence"/>
</dbReference>
<accession>A0A1C6VDN1</accession>
<dbReference type="Gene3D" id="2.180.10.10">
    <property type="entry name" value="RHS repeat-associated core"/>
    <property type="match status" value="2"/>
</dbReference>
<dbReference type="InterPro" id="IPR022385">
    <property type="entry name" value="Rhs_assc_core"/>
</dbReference>
<dbReference type="InterPro" id="IPR031325">
    <property type="entry name" value="RHS_repeat"/>
</dbReference>
<dbReference type="Pfam" id="PF05593">
    <property type="entry name" value="RHS_repeat"/>
    <property type="match status" value="1"/>
</dbReference>
<keyword evidence="3" id="KW-1133">Transmembrane helix</keyword>
<feature type="chain" id="PRO_5008748700" evidence="4">
    <location>
        <begin position="29"/>
        <end position="2078"/>
    </location>
</feature>
<feature type="region of interest" description="Disordered" evidence="2">
    <location>
        <begin position="90"/>
        <end position="115"/>
    </location>
</feature>
<evidence type="ECO:0000256" key="4">
    <source>
        <dbReference type="SAM" id="SignalP"/>
    </source>
</evidence>
<dbReference type="InterPro" id="IPR050708">
    <property type="entry name" value="T6SS_VgrG/RHS"/>
</dbReference>
<feature type="domain" description="Teneurin-like YD-shell" evidence="5">
    <location>
        <begin position="1598"/>
        <end position="1797"/>
    </location>
</feature>
<gene>
    <name evidence="6" type="ORF">GA0070604_5223</name>
</gene>
<feature type="transmembrane region" description="Helical" evidence="3">
    <location>
        <begin position="1824"/>
        <end position="1849"/>
    </location>
</feature>
<dbReference type="OrthoDB" id="291011at2"/>
<evidence type="ECO:0000259" key="5">
    <source>
        <dbReference type="Pfam" id="PF25023"/>
    </source>
</evidence>
<dbReference type="PANTHER" id="PTHR32305:SF17">
    <property type="entry name" value="TRNA NUCLEASE WAPA"/>
    <property type="match status" value="1"/>
</dbReference>
<evidence type="ECO:0000256" key="1">
    <source>
        <dbReference type="ARBA" id="ARBA00022737"/>
    </source>
</evidence>
<organism evidence="6 7">
    <name type="scientific">Micromonospora eburnea</name>
    <dbReference type="NCBI Taxonomy" id="227316"/>
    <lineage>
        <taxon>Bacteria</taxon>
        <taxon>Bacillati</taxon>
        <taxon>Actinomycetota</taxon>
        <taxon>Actinomycetes</taxon>
        <taxon>Micromonosporales</taxon>
        <taxon>Micromonosporaceae</taxon>
        <taxon>Micromonospora</taxon>
    </lineage>
</organism>
<evidence type="ECO:0000256" key="3">
    <source>
        <dbReference type="SAM" id="Phobius"/>
    </source>
</evidence>
<keyword evidence="3" id="KW-0472">Membrane</keyword>
<dbReference type="PANTHER" id="PTHR32305">
    <property type="match status" value="1"/>
</dbReference>
<feature type="compositionally biased region" description="Low complexity" evidence="2">
    <location>
        <begin position="43"/>
        <end position="58"/>
    </location>
</feature>
<keyword evidence="7" id="KW-1185">Reference proteome</keyword>
<dbReference type="Pfam" id="PF25023">
    <property type="entry name" value="TEN_YD-shell"/>
    <property type="match status" value="1"/>
</dbReference>
<evidence type="ECO:0000256" key="2">
    <source>
        <dbReference type="SAM" id="MobiDB-lite"/>
    </source>
</evidence>
<keyword evidence="1" id="KW-0677">Repeat</keyword>
<evidence type="ECO:0000313" key="7">
    <source>
        <dbReference type="Proteomes" id="UP000199696"/>
    </source>
</evidence>
<feature type="region of interest" description="Disordered" evidence="2">
    <location>
        <begin position="1869"/>
        <end position="1901"/>
    </location>
</feature>
<dbReference type="InterPro" id="IPR006530">
    <property type="entry name" value="YD"/>
</dbReference>
<keyword evidence="3" id="KW-0812">Transmembrane</keyword>
<sequence length="2078" mass="224297">MRRLLAWFLPCVVAAASLLVAPPRPAGAQPAAWRVPGLPSEQPVAGAAHRASPAPADPTAGHSWTAPSVEWPRAGVAEVDLAAAPATGRTRGVRAGNTPVWVRPPVDRPGASGAAAAKPGRVRVEVFDRTTADRAGVTGPVFRISAAGQPAGTVTDAVAPAPVSFSLDYSGFREAIGGDWATRLRLVRLPDCALTSPQRVGCRSAAPVTSHNDPAAGQVSAEVAGGGVFALAAAASGSAGDYAASPLTPSSTWQVDAQTGDVSWGYPLRVPPAPGPLAPTLGLGYSSGSVDGRTVSTNNQPSWVGEGFDYTPGFIERSYKACVDDNIKPRKGDLCWAYDNATLSLNGRVVELIRDDDTGEWRPKNDDGSRIERLTGAANDDNNGEYWRVTTVDGTQYHFGRQRLPGWATGDRQTNSTWVVPVFGDDAGEPCHGSTFADSWCRQAWRWNLDYVVDPHGNAMSYFYTAETNYYGRNLSSSTPTWYHRGGYLTELRYGQRADAMYSASAPARVLFSTAERCLPTSGFDCAENKFTKDNAKYWPDVPYDQNCGSSGTCDNMAPSFWSRKRLTAVTTQILKSGSYQDVDTWSLEQQFLAPGDGTSPSLWLSAIRHTGKVGGTATIPDVRFGGIQMDNRVDAVEGIPPMTKWRVSSIDNGNGGLLSITYSDQDCVAGSTPEPATNTRRCFPQYWTPEGYSDPKRDWFHKYVVTEVVQVDRTGGGPMDVTSYDYLDGAAWHYDDDDGLVPVKRKTWSQWRGYGRVQITRGAGTGPKSVTETRYFRGMDGDRTAAGGQKSVTVTDSEGTAVTDADPLAGAIREELRYAVAGGSVTEAKVHDQALYGPVATRTRSWGTTRAYRVREAGVKTRVALDGGGWRRTRSTVTYDDKGLPTQIDDAGDVGTTEDDLCTRYTYARATDRWMLNYVSREEKVAVSCQATPSRPGQVVSDERTFYDGGGFGSAPTAGNPTRTEEVTGYPNGVASYLPIERKSFDGYGRVTAVTDALGNTITTAYSPASGGLTTRVVTTNPKGFQTIEDFDPAWHLPIAQTDPNGKRADLAYDPLGRLVSVWKPGRSKSSQTPNIKYEYLMRGDAPSVVSTATLTHTGEYATSYELYDGLLRARQTQGPAPGGGRVITDTSYDSRGNVVVHNDRYYADGNPGGVLFVPASDDLVPGQTITEYDGMGRATAEIFRVRGTERWRTTTSYRGDRIDVTPPPGGTAATKIVDARGQTTELRQYRSGTPTGGYDSTRYTYTPSGQLDSVTNAAGSVWRYSYDLRDRKISESDPDKGTSGYVYDDLDRVISTTDARGITLASTFDELGRQTALYEGSTSGTKRIEWSYDTVAKGQLSATVRYVGGQAYRQEVTGYDDGYRPTGMQAVIPAAEGKLAGTYASTAEYNVDGSLHRMVLPAGGGLPAETMLFDYNELGMPTTTRGLTTYVTSTSYSKLGQPLQTMLSAGGTRVLRANYYEEGTNRLKRVLDQRETAPSVIADTNYEYNAAGDITKIADVASGSAEVQCFRYDHLQRLTEAWTPAGDCAAEPSASALAGPAPYWQSFGYDAAGRRLSQTDHSVAGDSTQSYGYPAAGDAQPNGPRTVSIAGGARAGQVDRLDYDRAGNVTTRAVAGRSQTMAWDPEGHLATVTENGKTTGYVYDADGNRLLGKEPTAVTLYLFGSELRLDTTANTVSATRYYSHGGQPVAVRTGGKLCWLLTDHHGTPTITVDEATQQVTRRRFTPYGETRGTVPGSWPGTRGYVGGTADSTGLVHLGAREYDPRLGIFISVDPVNDPNDPQQIQPYAYARNNPVTLSDPDGRAAIISIPVSRYYYRVYGHGYAWVVQATVSLVVLIFFGLFIPLGFTVSYRVISKYPYGPRSFPKPYIDRSGGKRAQPKPHRADQPIPQGNLAPGEDDSVPAWMEDLLDKEFRRKLGRSFIPGRKMKGLERTAAALSLLEPPPQRKPSGKLKFAAWWVRHIRYEGSACIVVLCVTGTFQDGTIGVGHQIGIFAPGGAFGIGYASAKPSDQAAVSEQGCAFLCLFSGKRANGRGEWYGGSITSGVGAGVGPTDWSWAPWGSVSDDMRRHPEKWEKP</sequence>
<keyword evidence="4" id="KW-0732">Signal</keyword>
<protein>
    <submittedName>
        <fullName evidence="6">RHS repeat-associated core domain-containing protein</fullName>
    </submittedName>
</protein>
<dbReference type="EMBL" id="FMHY01000002">
    <property type="protein sequence ID" value="SCL64491.1"/>
    <property type="molecule type" value="Genomic_DNA"/>
</dbReference>
<evidence type="ECO:0000313" key="6">
    <source>
        <dbReference type="EMBL" id="SCL64491.1"/>
    </source>
</evidence>
<dbReference type="STRING" id="227316.GA0070604_5223"/>